<keyword evidence="2" id="KW-0378">Hydrolase</keyword>
<reference evidence="4" key="1">
    <citation type="submission" date="2018-05" db="EMBL/GenBank/DDBJ databases">
        <authorList>
            <person name="Lanie J.A."/>
            <person name="Ng W.-L."/>
            <person name="Kazmierczak K.M."/>
            <person name="Andrzejewski T.M."/>
            <person name="Davidsen T.M."/>
            <person name="Wayne K.J."/>
            <person name="Tettelin H."/>
            <person name="Glass J.I."/>
            <person name="Rusch D."/>
            <person name="Podicherti R."/>
            <person name="Tsui H.-C.T."/>
            <person name="Winkler M.E."/>
        </authorList>
    </citation>
    <scope>NUCLEOTIDE SEQUENCE</scope>
</reference>
<dbReference type="EMBL" id="UINC01132690">
    <property type="protein sequence ID" value="SVD15155.1"/>
    <property type="molecule type" value="Genomic_DNA"/>
</dbReference>
<dbReference type="AlphaFoldDB" id="A0A382T097"/>
<evidence type="ECO:0000256" key="1">
    <source>
        <dbReference type="ARBA" id="ARBA00008779"/>
    </source>
</evidence>
<dbReference type="PROSITE" id="PS51257">
    <property type="entry name" value="PROKAR_LIPOPROTEIN"/>
    <property type="match status" value="1"/>
</dbReference>
<accession>A0A382T097</accession>
<dbReference type="SUPFAM" id="SSF53649">
    <property type="entry name" value="Alkaline phosphatase-like"/>
    <property type="match status" value="1"/>
</dbReference>
<evidence type="ECO:0000313" key="4">
    <source>
        <dbReference type="EMBL" id="SVD15155.1"/>
    </source>
</evidence>
<protein>
    <recommendedName>
        <fullName evidence="3">Sulfatase N-terminal domain-containing protein</fullName>
    </recommendedName>
</protein>
<dbReference type="PANTHER" id="PTHR42693">
    <property type="entry name" value="ARYLSULFATASE FAMILY MEMBER"/>
    <property type="match status" value="1"/>
</dbReference>
<comment type="similarity">
    <text evidence="1">Belongs to the sulfatase family.</text>
</comment>
<feature type="domain" description="Sulfatase N-terminal" evidence="3">
    <location>
        <begin position="26"/>
        <end position="61"/>
    </location>
</feature>
<dbReference type="InterPro" id="IPR017850">
    <property type="entry name" value="Alkaline_phosphatase_core_sf"/>
</dbReference>
<evidence type="ECO:0000256" key="2">
    <source>
        <dbReference type="ARBA" id="ARBA00022801"/>
    </source>
</evidence>
<evidence type="ECO:0000259" key="3">
    <source>
        <dbReference type="Pfam" id="PF00884"/>
    </source>
</evidence>
<sequence length="61" mass="6530">MKRVLTSILILPFLLSGCQTSEPEKPNIIIIMSDDMGYSDLGCYGGEINTPQLDDLAAGGL</sequence>
<dbReference type="InterPro" id="IPR050738">
    <property type="entry name" value="Sulfatase"/>
</dbReference>
<dbReference type="Gene3D" id="3.40.720.10">
    <property type="entry name" value="Alkaline Phosphatase, subunit A"/>
    <property type="match status" value="1"/>
</dbReference>
<name>A0A382T097_9ZZZZ</name>
<gene>
    <name evidence="4" type="ORF">METZ01_LOCUS368009</name>
</gene>
<feature type="non-terminal residue" evidence="4">
    <location>
        <position position="61"/>
    </location>
</feature>
<dbReference type="GO" id="GO:0004065">
    <property type="term" value="F:arylsulfatase activity"/>
    <property type="evidence" value="ECO:0007669"/>
    <property type="project" value="TreeGrafter"/>
</dbReference>
<organism evidence="4">
    <name type="scientific">marine metagenome</name>
    <dbReference type="NCBI Taxonomy" id="408172"/>
    <lineage>
        <taxon>unclassified sequences</taxon>
        <taxon>metagenomes</taxon>
        <taxon>ecological metagenomes</taxon>
    </lineage>
</organism>
<dbReference type="PANTHER" id="PTHR42693:SF53">
    <property type="entry name" value="ENDO-4-O-SULFATASE"/>
    <property type="match status" value="1"/>
</dbReference>
<proteinExistence type="inferred from homology"/>
<dbReference type="InterPro" id="IPR000917">
    <property type="entry name" value="Sulfatase_N"/>
</dbReference>
<dbReference type="Pfam" id="PF00884">
    <property type="entry name" value="Sulfatase"/>
    <property type="match status" value="1"/>
</dbReference>